<reference evidence="3" key="1">
    <citation type="submission" date="2021-02" db="EMBL/GenBank/DDBJ databases">
        <authorList>
            <person name="Nowell W R."/>
        </authorList>
    </citation>
    <scope>NUCLEOTIDE SEQUENCE</scope>
</reference>
<accession>A0A819YNI2</accession>
<feature type="compositionally biased region" description="Gly residues" evidence="1">
    <location>
        <begin position="11"/>
        <end position="23"/>
    </location>
</feature>
<evidence type="ECO:0000256" key="1">
    <source>
        <dbReference type="SAM" id="MobiDB-lite"/>
    </source>
</evidence>
<comment type="caution">
    <text evidence="3">The sequence shown here is derived from an EMBL/GenBank/DDBJ whole genome shotgun (WGS) entry which is preliminary data.</text>
</comment>
<name>A0A819YNI2_9BILA</name>
<dbReference type="AlphaFoldDB" id="A0A819YNI2"/>
<dbReference type="Gene3D" id="3.40.33.10">
    <property type="entry name" value="CAP"/>
    <property type="match status" value="1"/>
</dbReference>
<proteinExistence type="predicted"/>
<dbReference type="SUPFAM" id="SSF55797">
    <property type="entry name" value="PR-1-like"/>
    <property type="match status" value="1"/>
</dbReference>
<dbReference type="Pfam" id="PF00188">
    <property type="entry name" value="CAP"/>
    <property type="match status" value="1"/>
</dbReference>
<dbReference type="Proteomes" id="UP000663836">
    <property type="component" value="Unassembled WGS sequence"/>
</dbReference>
<evidence type="ECO:0000313" key="4">
    <source>
        <dbReference type="Proteomes" id="UP000663836"/>
    </source>
</evidence>
<organism evidence="3 4">
    <name type="scientific">Rotaria sordida</name>
    <dbReference type="NCBI Taxonomy" id="392033"/>
    <lineage>
        <taxon>Eukaryota</taxon>
        <taxon>Metazoa</taxon>
        <taxon>Spiralia</taxon>
        <taxon>Gnathifera</taxon>
        <taxon>Rotifera</taxon>
        <taxon>Eurotatoria</taxon>
        <taxon>Bdelloidea</taxon>
        <taxon>Philodinida</taxon>
        <taxon>Philodinidae</taxon>
        <taxon>Rotaria</taxon>
    </lineage>
</organism>
<evidence type="ECO:0000259" key="2">
    <source>
        <dbReference type="Pfam" id="PF00188"/>
    </source>
</evidence>
<sequence length="229" mass="25430">MDNSSDDNNHGSGGDNSDGSGGICDGDGTSDYYYYYYDDANDDIDGEDYGGSCGNGEQKSFFHGMDTKEQEIFTLINNHRRQYGLPSLLPSDNLAYVAHTHAIDIIDNNPDVNGGNMHSWSNKGKWRPVKYTPDHQQAHLMWSKPSEISNYKFNGFEISFGYAQNVRKTMTINPTEAVNSWKNSPGHNGVMVQQGTFQNTPMKAMGVGVYKGYACVWFGQQVDTYPAPS</sequence>
<protein>
    <recommendedName>
        <fullName evidence="2">SCP domain-containing protein</fullName>
    </recommendedName>
</protein>
<gene>
    <name evidence="3" type="ORF">JBS370_LOCUS34254</name>
</gene>
<dbReference type="EMBL" id="CAJOBD010010680">
    <property type="protein sequence ID" value="CAF4156308.1"/>
    <property type="molecule type" value="Genomic_DNA"/>
</dbReference>
<evidence type="ECO:0000313" key="3">
    <source>
        <dbReference type="EMBL" id="CAF4156308.1"/>
    </source>
</evidence>
<feature type="region of interest" description="Disordered" evidence="1">
    <location>
        <begin position="1"/>
        <end position="23"/>
    </location>
</feature>
<dbReference type="InterPro" id="IPR035940">
    <property type="entry name" value="CAP_sf"/>
</dbReference>
<feature type="domain" description="SCP" evidence="2">
    <location>
        <begin position="74"/>
        <end position="212"/>
    </location>
</feature>
<dbReference type="InterPro" id="IPR014044">
    <property type="entry name" value="CAP_dom"/>
</dbReference>